<sequence length="67" mass="7170">MQTLKVFVSLPDETHPDMELRLSANDGACDVVIAVPVQSRSPEAAPQMAPAPRSEQDEYVLGGYAGI</sequence>
<proteinExistence type="predicted"/>
<reference evidence="1 2" key="1">
    <citation type="submission" date="2018-07" db="EMBL/GenBank/DDBJ databases">
        <title>Dyella solisilvae sp. nov., isolated from the pine and broad-leaved mixed forest soil.</title>
        <authorList>
            <person name="Gao Z."/>
            <person name="Qiu L."/>
        </authorList>
    </citation>
    <scope>NUCLEOTIDE SEQUENCE [LARGE SCALE GENOMIC DNA]</scope>
    <source>
        <strain evidence="1 2">DHG54</strain>
    </source>
</reference>
<evidence type="ECO:0000313" key="2">
    <source>
        <dbReference type="Proteomes" id="UP000254711"/>
    </source>
</evidence>
<name>A0A370K6V3_9GAMM</name>
<keyword evidence="2" id="KW-1185">Reference proteome</keyword>
<dbReference type="OrthoDB" id="5957473at2"/>
<organism evidence="1 2">
    <name type="scientific">Dyella solisilvae</name>
    <dbReference type="NCBI Taxonomy" id="1920168"/>
    <lineage>
        <taxon>Bacteria</taxon>
        <taxon>Pseudomonadati</taxon>
        <taxon>Pseudomonadota</taxon>
        <taxon>Gammaproteobacteria</taxon>
        <taxon>Lysobacterales</taxon>
        <taxon>Rhodanobacteraceae</taxon>
        <taxon>Dyella</taxon>
    </lineage>
</organism>
<dbReference type="Proteomes" id="UP000254711">
    <property type="component" value="Unassembled WGS sequence"/>
</dbReference>
<dbReference type="AlphaFoldDB" id="A0A370K6V3"/>
<protein>
    <submittedName>
        <fullName evidence="1">Uncharacterized protein</fullName>
    </submittedName>
</protein>
<accession>A0A370K6V3</accession>
<gene>
    <name evidence="1" type="ORF">DVT68_07395</name>
</gene>
<dbReference type="EMBL" id="QQSY01000002">
    <property type="protein sequence ID" value="RDI98362.1"/>
    <property type="molecule type" value="Genomic_DNA"/>
</dbReference>
<comment type="caution">
    <text evidence="1">The sequence shown here is derived from an EMBL/GenBank/DDBJ whole genome shotgun (WGS) entry which is preliminary data.</text>
</comment>
<evidence type="ECO:0000313" key="1">
    <source>
        <dbReference type="EMBL" id="RDI98362.1"/>
    </source>
</evidence>
<dbReference type="RefSeq" id="WP_114824459.1">
    <property type="nucleotide sequence ID" value="NZ_QQSY01000002.1"/>
</dbReference>